<protein>
    <recommendedName>
        <fullName evidence="6">O-antigen ligase-related domain-containing protein</fullName>
    </recommendedName>
</protein>
<proteinExistence type="predicted"/>
<keyword evidence="2 5" id="KW-0812">Transmembrane</keyword>
<reference evidence="7 8" key="1">
    <citation type="submission" date="2020-01" db="EMBL/GenBank/DDBJ databases">
        <title>Bacteria diversity of Porities sp.</title>
        <authorList>
            <person name="Wang G."/>
        </authorList>
    </citation>
    <scope>NUCLEOTIDE SEQUENCE [LARGE SCALE GENOMIC DNA]</scope>
    <source>
        <strain evidence="7 8">R33</strain>
    </source>
</reference>
<sequence length="495" mass="55611">MENVKIGENKAFSVYSLVLLLAIYGGIVITSVFGNLGNLSVLDIGPLALPSLGLFVLICLLAVWRRKLYFLFLVFAILAFPAPIDDLFISVPLTNPDDRTQVVFPMITRIDLYLILGILLGVLGKGGKLRVIKFSLSLKVLLVLFLFVFLVNIFKSLDLWDFNLLLAYSFHLRYAILFLVLLQLYDIKNYQKELINGFVISLVFLLLEAYINTLMRGSTRLLSGSLSLNSFANISAAISLFVIVLLRHRQIKRSLGIFTLAVAMIILIGSATRGAFLTLILAYFLMYLLGNHRKIVLNTLRVAAGVALLLGAYVWASRNSHIPDRYSYQEIAKKIDINLSKNSLNEVIKIKSSRETNSIKSRIDLFDASLNMVVANPVTGIGVGRWNRHKNLYSENDRVPRVLLDTHNDYLALVSQYGIPLGLLFSWLIFFYPFYLHAKSKQKETGPLSHLYVINFAMGIAALSNSGFFKHQIAALLLMCFCITLQLHKDYAKAD</sequence>
<dbReference type="GO" id="GO:0016020">
    <property type="term" value="C:membrane"/>
    <property type="evidence" value="ECO:0007669"/>
    <property type="project" value="UniProtKB-SubCell"/>
</dbReference>
<evidence type="ECO:0000259" key="6">
    <source>
        <dbReference type="Pfam" id="PF04932"/>
    </source>
</evidence>
<keyword evidence="3 5" id="KW-1133">Transmembrane helix</keyword>
<feature type="transmembrane region" description="Helical" evidence="5">
    <location>
        <begin position="295"/>
        <end position="316"/>
    </location>
</feature>
<evidence type="ECO:0000313" key="7">
    <source>
        <dbReference type="EMBL" id="NAS10971.1"/>
    </source>
</evidence>
<feature type="transmembrane region" description="Helical" evidence="5">
    <location>
        <begin position="136"/>
        <end position="154"/>
    </location>
</feature>
<evidence type="ECO:0000256" key="4">
    <source>
        <dbReference type="ARBA" id="ARBA00023136"/>
    </source>
</evidence>
<feature type="transmembrane region" description="Helical" evidence="5">
    <location>
        <begin position="68"/>
        <end position="84"/>
    </location>
</feature>
<name>A0A6L9E8N3_9FLAO</name>
<dbReference type="AlphaFoldDB" id="A0A6L9E8N3"/>
<accession>A0A6L9E8N3</accession>
<feature type="transmembrane region" description="Helical" evidence="5">
    <location>
        <begin position="44"/>
        <end position="63"/>
    </location>
</feature>
<dbReference type="RefSeq" id="WP_161433855.1">
    <property type="nucleotide sequence ID" value="NZ_WXYO01000001.1"/>
</dbReference>
<feature type="transmembrane region" description="Helical" evidence="5">
    <location>
        <begin position="226"/>
        <end position="246"/>
    </location>
</feature>
<feature type="transmembrane region" description="Helical" evidence="5">
    <location>
        <begin position="194"/>
        <end position="214"/>
    </location>
</feature>
<keyword evidence="4 5" id="KW-0472">Membrane</keyword>
<feature type="domain" description="O-antigen ligase-related" evidence="6">
    <location>
        <begin position="259"/>
        <end position="425"/>
    </location>
</feature>
<organism evidence="7 8">
    <name type="scientific">Poritiphilus flavus</name>
    <dbReference type="NCBI Taxonomy" id="2697053"/>
    <lineage>
        <taxon>Bacteria</taxon>
        <taxon>Pseudomonadati</taxon>
        <taxon>Bacteroidota</taxon>
        <taxon>Flavobacteriia</taxon>
        <taxon>Flavobacteriales</taxon>
        <taxon>Flavobacteriaceae</taxon>
        <taxon>Poritiphilus</taxon>
    </lineage>
</organism>
<dbReference type="EMBL" id="WXYO01000001">
    <property type="protein sequence ID" value="NAS10971.1"/>
    <property type="molecule type" value="Genomic_DNA"/>
</dbReference>
<gene>
    <name evidence="7" type="ORF">GTQ38_03085</name>
</gene>
<dbReference type="PANTHER" id="PTHR37422">
    <property type="entry name" value="TEICHURONIC ACID BIOSYNTHESIS PROTEIN TUAE"/>
    <property type="match status" value="1"/>
</dbReference>
<feature type="transmembrane region" description="Helical" evidence="5">
    <location>
        <begin position="258"/>
        <end position="289"/>
    </location>
</feature>
<feature type="transmembrane region" description="Helical" evidence="5">
    <location>
        <begin position="450"/>
        <end position="469"/>
    </location>
</feature>
<dbReference type="InterPro" id="IPR051533">
    <property type="entry name" value="WaaL-like"/>
</dbReference>
<evidence type="ECO:0000256" key="3">
    <source>
        <dbReference type="ARBA" id="ARBA00022989"/>
    </source>
</evidence>
<evidence type="ECO:0000256" key="5">
    <source>
        <dbReference type="SAM" id="Phobius"/>
    </source>
</evidence>
<feature type="transmembrane region" description="Helical" evidence="5">
    <location>
        <begin position="104"/>
        <end position="124"/>
    </location>
</feature>
<dbReference type="InterPro" id="IPR007016">
    <property type="entry name" value="O-antigen_ligase-rel_domated"/>
</dbReference>
<evidence type="ECO:0000313" key="8">
    <source>
        <dbReference type="Proteomes" id="UP000475249"/>
    </source>
</evidence>
<dbReference type="Proteomes" id="UP000475249">
    <property type="component" value="Unassembled WGS sequence"/>
</dbReference>
<evidence type="ECO:0000256" key="1">
    <source>
        <dbReference type="ARBA" id="ARBA00004141"/>
    </source>
</evidence>
<comment type="subcellular location">
    <subcellularLocation>
        <location evidence="1">Membrane</location>
        <topology evidence="1">Multi-pass membrane protein</topology>
    </subcellularLocation>
</comment>
<comment type="caution">
    <text evidence="7">The sequence shown here is derived from an EMBL/GenBank/DDBJ whole genome shotgun (WGS) entry which is preliminary data.</text>
</comment>
<keyword evidence="8" id="KW-1185">Reference proteome</keyword>
<dbReference type="Pfam" id="PF04932">
    <property type="entry name" value="Wzy_C"/>
    <property type="match status" value="1"/>
</dbReference>
<evidence type="ECO:0000256" key="2">
    <source>
        <dbReference type="ARBA" id="ARBA00022692"/>
    </source>
</evidence>
<feature type="transmembrane region" description="Helical" evidence="5">
    <location>
        <begin position="12"/>
        <end position="32"/>
    </location>
</feature>
<feature type="transmembrane region" description="Helical" evidence="5">
    <location>
        <begin position="410"/>
        <end position="430"/>
    </location>
</feature>
<feature type="transmembrane region" description="Helical" evidence="5">
    <location>
        <begin position="160"/>
        <end position="182"/>
    </location>
</feature>
<dbReference type="PANTHER" id="PTHR37422:SF13">
    <property type="entry name" value="LIPOPOLYSACCHARIDE BIOSYNTHESIS PROTEIN PA4999-RELATED"/>
    <property type="match status" value="1"/>
</dbReference>